<protein>
    <recommendedName>
        <fullName evidence="1">Heterokaryon incompatibility domain-containing protein</fullName>
    </recommendedName>
</protein>
<dbReference type="EMBL" id="JAWRVE010000088">
    <property type="protein sequence ID" value="KAL1861327.1"/>
    <property type="molecule type" value="Genomic_DNA"/>
</dbReference>
<dbReference type="PANTHER" id="PTHR33112">
    <property type="entry name" value="DOMAIN PROTEIN, PUTATIVE-RELATED"/>
    <property type="match status" value="1"/>
</dbReference>
<dbReference type="InterPro" id="IPR010730">
    <property type="entry name" value="HET"/>
</dbReference>
<dbReference type="Proteomes" id="UP001583177">
    <property type="component" value="Unassembled WGS sequence"/>
</dbReference>
<reference evidence="2 3" key="1">
    <citation type="journal article" date="2024" name="IMA Fungus">
        <title>IMA Genome - F19 : A genome assembly and annotation guide to empower mycologists, including annotated draft genome sequences of Ceratocystis pirilliformis, Diaporthe australafricana, Fusarium ophioides, Paecilomyces lecythidis, and Sporothrix stenoceras.</title>
        <authorList>
            <person name="Aylward J."/>
            <person name="Wilson A.M."/>
            <person name="Visagie C.M."/>
            <person name="Spraker J."/>
            <person name="Barnes I."/>
            <person name="Buitendag C."/>
            <person name="Ceriani C."/>
            <person name="Del Mar Angel L."/>
            <person name="du Plessis D."/>
            <person name="Fuchs T."/>
            <person name="Gasser K."/>
            <person name="Kramer D."/>
            <person name="Li W."/>
            <person name="Munsamy K."/>
            <person name="Piso A."/>
            <person name="Price J.L."/>
            <person name="Sonnekus B."/>
            <person name="Thomas C."/>
            <person name="van der Nest A."/>
            <person name="van Dijk A."/>
            <person name="van Heerden A."/>
            <person name="van Vuuren N."/>
            <person name="Yilmaz N."/>
            <person name="Duong T.A."/>
            <person name="van der Merwe N.A."/>
            <person name="Wingfield M.J."/>
            <person name="Wingfield B.D."/>
        </authorList>
    </citation>
    <scope>NUCLEOTIDE SEQUENCE [LARGE SCALE GENOMIC DNA]</scope>
    <source>
        <strain evidence="2 3">CMW 18300</strain>
    </source>
</reference>
<dbReference type="PANTHER" id="PTHR33112:SF16">
    <property type="entry name" value="HETEROKARYON INCOMPATIBILITY DOMAIN-CONTAINING PROTEIN"/>
    <property type="match status" value="1"/>
</dbReference>
<evidence type="ECO:0000259" key="1">
    <source>
        <dbReference type="Pfam" id="PF06985"/>
    </source>
</evidence>
<feature type="domain" description="Heterokaryon incompatibility" evidence="1">
    <location>
        <begin position="1"/>
        <end position="76"/>
    </location>
</feature>
<dbReference type="Pfam" id="PF06985">
    <property type="entry name" value="HET"/>
    <property type="match status" value="1"/>
</dbReference>
<evidence type="ECO:0000313" key="2">
    <source>
        <dbReference type="EMBL" id="KAL1861327.1"/>
    </source>
</evidence>
<accession>A0ABR3WGC2</accession>
<sequence>MNQVYRNAFLTIGAMASSDAHGGLFRNRDPETMGTCPIKIETEMDGVMECLLIKSDVWESHVKQAPLSQRAWVLQERILAPRSLYFCEGQLFWECREQHACELLPKGLPLELISDMQEVDVADALSIKAFERAVKQVGAVDSWATRMASDDPTWNIRQYEDVYQVWNSILKAYARCALTNPSDKFVAISGVAKDFAKAIDDEYLAGLWRRNLINGLLWTATDQYEDSDDYLPVVRPKVYRAPSWSWASLDAPSLKAPETEYSFYGEYAEVQDVVIEPAGDDPTGELRHACLHLSGHLIRLRRKPVHRGATCKYFGKFTPDTEEMKG</sequence>
<proteinExistence type="predicted"/>
<comment type="caution">
    <text evidence="2">The sequence shown here is derived from an EMBL/GenBank/DDBJ whole genome shotgun (WGS) entry which is preliminary data.</text>
</comment>
<evidence type="ECO:0000313" key="3">
    <source>
        <dbReference type="Proteomes" id="UP001583177"/>
    </source>
</evidence>
<organism evidence="2 3">
    <name type="scientific">Diaporthe australafricana</name>
    <dbReference type="NCBI Taxonomy" id="127596"/>
    <lineage>
        <taxon>Eukaryota</taxon>
        <taxon>Fungi</taxon>
        <taxon>Dikarya</taxon>
        <taxon>Ascomycota</taxon>
        <taxon>Pezizomycotina</taxon>
        <taxon>Sordariomycetes</taxon>
        <taxon>Sordariomycetidae</taxon>
        <taxon>Diaporthales</taxon>
        <taxon>Diaporthaceae</taxon>
        <taxon>Diaporthe</taxon>
    </lineage>
</organism>
<gene>
    <name evidence="2" type="ORF">Daus18300_009003</name>
</gene>
<name>A0ABR3WGC2_9PEZI</name>
<keyword evidence="3" id="KW-1185">Reference proteome</keyword>